<dbReference type="PANTHER" id="PTHR30244">
    <property type="entry name" value="TRANSAMINASE"/>
    <property type="match status" value="1"/>
</dbReference>
<dbReference type="PANTHER" id="PTHR30244:SF34">
    <property type="entry name" value="DTDP-4-AMINO-4,6-DIDEOXYGALACTOSE TRANSAMINASE"/>
    <property type="match status" value="1"/>
</dbReference>
<feature type="active site" description="Proton acceptor" evidence="1">
    <location>
        <position position="187"/>
    </location>
</feature>
<dbReference type="SUPFAM" id="SSF53383">
    <property type="entry name" value="PLP-dependent transferases"/>
    <property type="match status" value="1"/>
</dbReference>
<reference evidence="4 5" key="1">
    <citation type="journal article" date="2015" name="Nature">
        <title>rRNA introns, odd ribosomes, and small enigmatic genomes across a large radiation of phyla.</title>
        <authorList>
            <person name="Brown C.T."/>
            <person name="Hug L.A."/>
            <person name="Thomas B.C."/>
            <person name="Sharon I."/>
            <person name="Castelle C.J."/>
            <person name="Singh A."/>
            <person name="Wilkins M.J."/>
            <person name="Williams K.H."/>
            <person name="Banfield J.F."/>
        </authorList>
    </citation>
    <scope>NUCLEOTIDE SEQUENCE [LARGE SCALE GENOMIC DNA]</scope>
</reference>
<name>A0A0G0KME9_9BACT</name>
<protein>
    <submittedName>
        <fullName evidence="4">Perosamine synthetase</fullName>
    </submittedName>
</protein>
<sequence length="369" mass="42448">MEKFDIPISKPDLSKQDFLEIKKCFDSTWISSKSPWVEKFEKSFAKKISGTKYSVGVNSGTSALFLALKSLGIGVGDEIILPTLTMIATINAITWVGATPVLVDSTSQNDWNIDPKKIKEKITNKTKAILPVHLYGYPCDMDEINKIAKEHKLYVIGDVAEAMGTLYKNKSVGNCNDISCYSLYSNKIITTGNGGMVCTNDQNIYHLIKKLSFFDFNETTHFKHNLIGYNLVLSGLQAALGYSQAKRFKKYINKRIQVFSWYKENFKNEQVKLIISAKENSPNYWFPAVLFKDKNTKKRIVDYLSKNRVETRDFFLPIHLQPVYKNFFKKQKYPISEYFFERGLLLPSYFKITKNQVKFICNLILKKIK</sequence>
<accession>A0A0G0KME9</accession>
<evidence type="ECO:0000313" key="5">
    <source>
        <dbReference type="Proteomes" id="UP000034231"/>
    </source>
</evidence>
<evidence type="ECO:0000256" key="1">
    <source>
        <dbReference type="PIRSR" id="PIRSR000390-1"/>
    </source>
</evidence>
<gene>
    <name evidence="4" type="ORF">US68_C0006G0054</name>
</gene>
<dbReference type="CDD" id="cd00616">
    <property type="entry name" value="AHBA_syn"/>
    <property type="match status" value="1"/>
</dbReference>
<dbReference type="InterPro" id="IPR015421">
    <property type="entry name" value="PyrdxlP-dep_Trfase_major"/>
</dbReference>
<dbReference type="GO" id="GO:0008483">
    <property type="term" value="F:transaminase activity"/>
    <property type="evidence" value="ECO:0007669"/>
    <property type="project" value="TreeGrafter"/>
</dbReference>
<dbReference type="PIRSF" id="PIRSF000390">
    <property type="entry name" value="PLP_StrS"/>
    <property type="match status" value="1"/>
</dbReference>
<evidence type="ECO:0000256" key="3">
    <source>
        <dbReference type="RuleBase" id="RU004508"/>
    </source>
</evidence>
<comment type="similarity">
    <text evidence="3">Belongs to the DegT/DnrJ/EryC1 family.</text>
</comment>
<comment type="caution">
    <text evidence="4">The sequence shown here is derived from an EMBL/GenBank/DDBJ whole genome shotgun (WGS) entry which is preliminary data.</text>
</comment>
<dbReference type="Pfam" id="PF01041">
    <property type="entry name" value="DegT_DnrJ_EryC1"/>
    <property type="match status" value="1"/>
</dbReference>
<dbReference type="AlphaFoldDB" id="A0A0G0KME9"/>
<dbReference type="GO" id="GO:0030170">
    <property type="term" value="F:pyridoxal phosphate binding"/>
    <property type="evidence" value="ECO:0007669"/>
    <property type="project" value="TreeGrafter"/>
</dbReference>
<keyword evidence="2 3" id="KW-0663">Pyridoxal phosphate</keyword>
<evidence type="ECO:0000256" key="2">
    <source>
        <dbReference type="PIRSR" id="PIRSR000390-2"/>
    </source>
</evidence>
<evidence type="ECO:0000313" key="4">
    <source>
        <dbReference type="EMBL" id="KKQ50374.1"/>
    </source>
</evidence>
<feature type="modified residue" description="N6-(pyridoxal phosphate)lysine" evidence="2">
    <location>
        <position position="187"/>
    </location>
</feature>
<dbReference type="Proteomes" id="UP000034231">
    <property type="component" value="Unassembled WGS sequence"/>
</dbReference>
<dbReference type="GO" id="GO:0000271">
    <property type="term" value="P:polysaccharide biosynthetic process"/>
    <property type="evidence" value="ECO:0007669"/>
    <property type="project" value="TreeGrafter"/>
</dbReference>
<dbReference type="InterPro" id="IPR015424">
    <property type="entry name" value="PyrdxlP-dep_Trfase"/>
</dbReference>
<proteinExistence type="inferred from homology"/>
<organism evidence="4 5">
    <name type="scientific">Candidatus Shapirobacteria bacterium GW2011_GWE1_38_10</name>
    <dbReference type="NCBI Taxonomy" id="1618488"/>
    <lineage>
        <taxon>Bacteria</taxon>
        <taxon>Candidatus Shapironibacteriota</taxon>
    </lineage>
</organism>
<dbReference type="InterPro" id="IPR000653">
    <property type="entry name" value="DegT/StrS_aminotransferase"/>
</dbReference>
<dbReference type="EMBL" id="LBTX01000006">
    <property type="protein sequence ID" value="KKQ50374.1"/>
    <property type="molecule type" value="Genomic_DNA"/>
</dbReference>
<dbReference type="Gene3D" id="3.40.640.10">
    <property type="entry name" value="Type I PLP-dependent aspartate aminotransferase-like (Major domain)"/>
    <property type="match status" value="1"/>
</dbReference>